<evidence type="ECO:0000256" key="4">
    <source>
        <dbReference type="ARBA" id="ARBA00023136"/>
    </source>
</evidence>
<dbReference type="EMBL" id="VXIS01000372">
    <property type="protein sequence ID" value="KAA8894039.1"/>
    <property type="molecule type" value="Genomic_DNA"/>
</dbReference>
<feature type="transmembrane region" description="Helical" evidence="5">
    <location>
        <begin position="197"/>
        <end position="220"/>
    </location>
</feature>
<gene>
    <name evidence="7" type="ORF">FN846DRAFT_456210</name>
</gene>
<feature type="transmembrane region" description="Helical" evidence="5">
    <location>
        <begin position="443"/>
        <end position="468"/>
    </location>
</feature>
<feature type="transmembrane region" description="Helical" evidence="5">
    <location>
        <begin position="315"/>
        <end position="335"/>
    </location>
</feature>
<feature type="transmembrane region" description="Helical" evidence="5">
    <location>
        <begin position="167"/>
        <end position="190"/>
    </location>
</feature>
<reference evidence="7 8" key="1">
    <citation type="submission" date="2019-09" db="EMBL/GenBank/DDBJ databases">
        <title>Draft genome of the ectomycorrhizal ascomycete Sphaerosporella brunnea.</title>
        <authorList>
            <consortium name="DOE Joint Genome Institute"/>
            <person name="Benucci G.M."/>
            <person name="Marozzi G."/>
            <person name="Antonielli L."/>
            <person name="Sanchez S."/>
            <person name="Marco P."/>
            <person name="Wang X."/>
            <person name="Falini L.B."/>
            <person name="Barry K."/>
            <person name="Haridas S."/>
            <person name="Lipzen A."/>
            <person name="Labutti K."/>
            <person name="Grigoriev I.V."/>
            <person name="Murat C."/>
            <person name="Martin F."/>
            <person name="Albertini E."/>
            <person name="Donnini D."/>
            <person name="Bonito G."/>
        </authorList>
    </citation>
    <scope>NUCLEOTIDE SEQUENCE [LARGE SCALE GENOMIC DNA]</scope>
    <source>
        <strain evidence="7 8">Sb_GMNB300</strain>
    </source>
</reference>
<evidence type="ECO:0000256" key="1">
    <source>
        <dbReference type="ARBA" id="ARBA00004141"/>
    </source>
</evidence>
<protein>
    <submittedName>
        <fullName evidence="7">Major facilitator superfamily domain-containing protein</fullName>
    </submittedName>
</protein>
<keyword evidence="2 5" id="KW-0812">Transmembrane</keyword>
<dbReference type="SUPFAM" id="SSF103473">
    <property type="entry name" value="MFS general substrate transporter"/>
    <property type="match status" value="1"/>
</dbReference>
<dbReference type="InterPro" id="IPR036259">
    <property type="entry name" value="MFS_trans_sf"/>
</dbReference>
<evidence type="ECO:0000313" key="8">
    <source>
        <dbReference type="Proteomes" id="UP000326924"/>
    </source>
</evidence>
<evidence type="ECO:0000313" key="7">
    <source>
        <dbReference type="EMBL" id="KAA8894039.1"/>
    </source>
</evidence>
<evidence type="ECO:0000256" key="3">
    <source>
        <dbReference type="ARBA" id="ARBA00022989"/>
    </source>
</evidence>
<dbReference type="AlphaFoldDB" id="A0A5J5EGH0"/>
<dbReference type="GO" id="GO:0022857">
    <property type="term" value="F:transmembrane transporter activity"/>
    <property type="evidence" value="ECO:0007669"/>
    <property type="project" value="InterPro"/>
</dbReference>
<feature type="transmembrane region" description="Helical" evidence="5">
    <location>
        <begin position="114"/>
        <end position="133"/>
    </location>
</feature>
<dbReference type="InParanoid" id="A0A5J5EGH0"/>
<dbReference type="PANTHER" id="PTHR23502:SF29">
    <property type="entry name" value="TRANSPORTER, PUTATIVE (AFU_ORTHOLOGUE AFUA_6G06680)-RELATED"/>
    <property type="match status" value="1"/>
</dbReference>
<feature type="transmembrane region" description="Helical" evidence="5">
    <location>
        <begin position="226"/>
        <end position="246"/>
    </location>
</feature>
<dbReference type="InterPro" id="IPR020846">
    <property type="entry name" value="MFS_dom"/>
</dbReference>
<comment type="subcellular location">
    <subcellularLocation>
        <location evidence="1">Membrane</location>
        <topology evidence="1">Multi-pass membrane protein</topology>
    </subcellularLocation>
</comment>
<feature type="transmembrane region" description="Helical" evidence="5">
    <location>
        <begin position="370"/>
        <end position="389"/>
    </location>
</feature>
<feature type="domain" description="Major facilitator superfamily (MFS) profile" evidence="6">
    <location>
        <begin position="72"/>
        <end position="538"/>
    </location>
</feature>
<feature type="transmembrane region" description="Helical" evidence="5">
    <location>
        <begin position="488"/>
        <end position="509"/>
    </location>
</feature>
<keyword evidence="8" id="KW-1185">Reference proteome</keyword>
<dbReference type="PROSITE" id="PS50850">
    <property type="entry name" value="MFS"/>
    <property type="match status" value="1"/>
</dbReference>
<feature type="transmembrane region" description="Helical" evidence="5">
    <location>
        <begin position="341"/>
        <end position="358"/>
    </location>
</feature>
<evidence type="ECO:0000256" key="5">
    <source>
        <dbReference type="SAM" id="Phobius"/>
    </source>
</evidence>
<feature type="transmembrane region" description="Helical" evidence="5">
    <location>
        <begin position="138"/>
        <end position="155"/>
    </location>
</feature>
<dbReference type="OrthoDB" id="2585655at2759"/>
<dbReference type="Proteomes" id="UP000326924">
    <property type="component" value="Unassembled WGS sequence"/>
</dbReference>
<organism evidence="7 8">
    <name type="scientific">Sphaerosporella brunnea</name>
    <dbReference type="NCBI Taxonomy" id="1250544"/>
    <lineage>
        <taxon>Eukaryota</taxon>
        <taxon>Fungi</taxon>
        <taxon>Dikarya</taxon>
        <taxon>Ascomycota</taxon>
        <taxon>Pezizomycotina</taxon>
        <taxon>Pezizomycetes</taxon>
        <taxon>Pezizales</taxon>
        <taxon>Pyronemataceae</taxon>
        <taxon>Sphaerosporella</taxon>
    </lineage>
</organism>
<proteinExistence type="predicted"/>
<comment type="caution">
    <text evidence="7">The sequence shown here is derived from an EMBL/GenBank/DDBJ whole genome shotgun (WGS) entry which is preliminary data.</text>
</comment>
<accession>A0A5J5EGH0</accession>
<dbReference type="Pfam" id="PF07690">
    <property type="entry name" value="MFS_1"/>
    <property type="match status" value="1"/>
</dbReference>
<keyword evidence="3 5" id="KW-1133">Transmembrane helix</keyword>
<evidence type="ECO:0000259" key="6">
    <source>
        <dbReference type="PROSITE" id="PS50850"/>
    </source>
</evidence>
<dbReference type="GO" id="GO:0005886">
    <property type="term" value="C:plasma membrane"/>
    <property type="evidence" value="ECO:0007669"/>
    <property type="project" value="TreeGrafter"/>
</dbReference>
<name>A0A5J5EGH0_9PEZI</name>
<dbReference type="InterPro" id="IPR011701">
    <property type="entry name" value="MFS"/>
</dbReference>
<sequence>MTAMPVGIVEPKSRPHVPGTVRLYDDASSASFSTAQQHTHLKHGRDNILLVPQPSNSPNDPLNWPPWKRDLTLFILCFCSATSAIVGPAVAPVAGVLVKEFHTSYSMVSRWSGWQFWASGVAGLIALAVSRVWGRRPVYVVSIVLVFVGVLWNGFSESGNSFLGARFVEGLGLGAFEMLVPTSIGDLFFVHQRGKRVALYNLSFLGCTYFMPVLGGYISVHHGWRAQFHIMAAFSGLSCLLAFFFVPEHAYNRPAIFDTDTSSRENLSELDQHLASGQEAKDEAKQPVASARTEIKKTFLEELSLYNGRFSSEPVYRSLLAPFVLFLYPATLWSFLFQGTFITWGIGVSLILAQLFTAPPYNFGPTQLGYMYAAPFIGAMVSYFAAGAFSDFLAKFMARRNNNIYEPEFRILLVIPVAIVALPGIYAFGYTTEAAAHWIAPSICYGLLTFGVVIVEMMVAVLLLKNFWAFGSTFFINKWVVTAGPEKMFFVIGAVQTAICALSAGMYVFGKVQREWVARVNLLKRAGLYPTAPQAVAH</sequence>
<dbReference type="PANTHER" id="PTHR23502">
    <property type="entry name" value="MAJOR FACILITATOR SUPERFAMILY"/>
    <property type="match status" value="1"/>
</dbReference>
<keyword evidence="4 5" id="KW-0472">Membrane</keyword>
<feature type="transmembrane region" description="Helical" evidence="5">
    <location>
        <begin position="409"/>
        <end position="431"/>
    </location>
</feature>
<evidence type="ECO:0000256" key="2">
    <source>
        <dbReference type="ARBA" id="ARBA00022692"/>
    </source>
</evidence>
<feature type="transmembrane region" description="Helical" evidence="5">
    <location>
        <begin position="71"/>
        <end position="94"/>
    </location>
</feature>
<dbReference type="Gene3D" id="1.20.1250.20">
    <property type="entry name" value="MFS general substrate transporter like domains"/>
    <property type="match status" value="1"/>
</dbReference>